<reference evidence="2" key="1">
    <citation type="journal article" date="2020" name="Cell">
        <title>Large-Scale Comparative Analyses of Tick Genomes Elucidate Their Genetic Diversity and Vector Capacities.</title>
        <authorList>
            <consortium name="Tick Genome and Microbiome Consortium (TIGMIC)"/>
            <person name="Jia N."/>
            <person name="Wang J."/>
            <person name="Shi W."/>
            <person name="Du L."/>
            <person name="Sun Y."/>
            <person name="Zhan W."/>
            <person name="Jiang J.F."/>
            <person name="Wang Q."/>
            <person name="Zhang B."/>
            <person name="Ji P."/>
            <person name="Bell-Sakyi L."/>
            <person name="Cui X.M."/>
            <person name="Yuan T.T."/>
            <person name="Jiang B.G."/>
            <person name="Yang W.F."/>
            <person name="Lam T.T."/>
            <person name="Chang Q.C."/>
            <person name="Ding S.J."/>
            <person name="Wang X.J."/>
            <person name="Zhu J.G."/>
            <person name="Ruan X.D."/>
            <person name="Zhao L."/>
            <person name="Wei J.T."/>
            <person name="Ye R.Z."/>
            <person name="Que T.C."/>
            <person name="Du C.H."/>
            <person name="Zhou Y.H."/>
            <person name="Cheng J.X."/>
            <person name="Dai P.F."/>
            <person name="Guo W.B."/>
            <person name="Han X.H."/>
            <person name="Huang E.J."/>
            <person name="Li L.F."/>
            <person name="Wei W."/>
            <person name="Gao Y.C."/>
            <person name="Liu J.Z."/>
            <person name="Shao H.Z."/>
            <person name="Wang X."/>
            <person name="Wang C.C."/>
            <person name="Yang T.C."/>
            <person name="Huo Q.B."/>
            <person name="Li W."/>
            <person name="Chen H.Y."/>
            <person name="Chen S.E."/>
            <person name="Zhou L.G."/>
            <person name="Ni X.B."/>
            <person name="Tian J.H."/>
            <person name="Sheng Y."/>
            <person name="Liu T."/>
            <person name="Pan Y.S."/>
            <person name="Xia L.Y."/>
            <person name="Li J."/>
            <person name="Zhao F."/>
            <person name="Cao W.C."/>
        </authorList>
    </citation>
    <scope>NUCLEOTIDE SEQUENCE</scope>
    <source>
        <strain evidence="2">Rsan-2018</strain>
    </source>
</reference>
<feature type="compositionally biased region" description="Gly residues" evidence="1">
    <location>
        <begin position="1"/>
        <end position="11"/>
    </location>
</feature>
<protein>
    <submittedName>
        <fullName evidence="2">Uncharacterized protein</fullName>
    </submittedName>
</protein>
<name>A0A9D4T8S4_RHISA</name>
<comment type="caution">
    <text evidence="2">The sequence shown here is derived from an EMBL/GenBank/DDBJ whole genome shotgun (WGS) entry which is preliminary data.</text>
</comment>
<organism evidence="2 3">
    <name type="scientific">Rhipicephalus sanguineus</name>
    <name type="common">Brown dog tick</name>
    <name type="synonym">Ixodes sanguineus</name>
    <dbReference type="NCBI Taxonomy" id="34632"/>
    <lineage>
        <taxon>Eukaryota</taxon>
        <taxon>Metazoa</taxon>
        <taxon>Ecdysozoa</taxon>
        <taxon>Arthropoda</taxon>
        <taxon>Chelicerata</taxon>
        <taxon>Arachnida</taxon>
        <taxon>Acari</taxon>
        <taxon>Parasitiformes</taxon>
        <taxon>Ixodida</taxon>
        <taxon>Ixodoidea</taxon>
        <taxon>Ixodidae</taxon>
        <taxon>Rhipicephalinae</taxon>
        <taxon>Rhipicephalus</taxon>
        <taxon>Rhipicephalus</taxon>
    </lineage>
</organism>
<evidence type="ECO:0000313" key="2">
    <source>
        <dbReference type="EMBL" id="KAH7982786.1"/>
    </source>
</evidence>
<feature type="compositionally biased region" description="Basic and acidic residues" evidence="1">
    <location>
        <begin position="151"/>
        <end position="171"/>
    </location>
</feature>
<feature type="compositionally biased region" description="Basic and acidic residues" evidence="1">
    <location>
        <begin position="185"/>
        <end position="200"/>
    </location>
</feature>
<feature type="region of interest" description="Disordered" evidence="1">
    <location>
        <begin position="116"/>
        <end position="137"/>
    </location>
</feature>
<feature type="compositionally biased region" description="Low complexity" evidence="1">
    <location>
        <begin position="204"/>
        <end position="217"/>
    </location>
</feature>
<evidence type="ECO:0000256" key="1">
    <source>
        <dbReference type="SAM" id="MobiDB-lite"/>
    </source>
</evidence>
<dbReference type="AlphaFoldDB" id="A0A9D4T8S4"/>
<dbReference type="Proteomes" id="UP000821837">
    <property type="component" value="Chromosome 1"/>
</dbReference>
<keyword evidence="3" id="KW-1185">Reference proteome</keyword>
<proteinExistence type="predicted"/>
<feature type="region of interest" description="Disordered" evidence="1">
    <location>
        <begin position="150"/>
        <end position="259"/>
    </location>
</feature>
<dbReference type="EMBL" id="JABSTV010001245">
    <property type="protein sequence ID" value="KAH7982786.1"/>
    <property type="molecule type" value="Genomic_DNA"/>
</dbReference>
<gene>
    <name evidence="2" type="ORF">HPB52_007154</name>
</gene>
<feature type="compositionally biased region" description="Basic and acidic residues" evidence="1">
    <location>
        <begin position="123"/>
        <end position="137"/>
    </location>
</feature>
<accession>A0A9D4T8S4</accession>
<reference evidence="2" key="2">
    <citation type="submission" date="2021-09" db="EMBL/GenBank/DDBJ databases">
        <authorList>
            <person name="Jia N."/>
            <person name="Wang J."/>
            <person name="Shi W."/>
            <person name="Du L."/>
            <person name="Sun Y."/>
            <person name="Zhan W."/>
            <person name="Jiang J."/>
            <person name="Wang Q."/>
            <person name="Zhang B."/>
            <person name="Ji P."/>
            <person name="Sakyi L.B."/>
            <person name="Cui X."/>
            <person name="Yuan T."/>
            <person name="Jiang B."/>
            <person name="Yang W."/>
            <person name="Lam T.T.-Y."/>
            <person name="Chang Q."/>
            <person name="Ding S."/>
            <person name="Wang X."/>
            <person name="Zhu J."/>
            <person name="Ruan X."/>
            <person name="Zhao L."/>
            <person name="Wei J."/>
            <person name="Que T."/>
            <person name="Du C."/>
            <person name="Cheng J."/>
            <person name="Dai P."/>
            <person name="Han X."/>
            <person name="Huang E."/>
            <person name="Gao Y."/>
            <person name="Liu J."/>
            <person name="Shao H."/>
            <person name="Ye R."/>
            <person name="Li L."/>
            <person name="Wei W."/>
            <person name="Wang X."/>
            <person name="Wang C."/>
            <person name="Huo Q."/>
            <person name="Li W."/>
            <person name="Guo W."/>
            <person name="Chen H."/>
            <person name="Chen S."/>
            <person name="Zhou L."/>
            <person name="Zhou L."/>
            <person name="Ni X."/>
            <person name="Tian J."/>
            <person name="Zhou Y."/>
            <person name="Sheng Y."/>
            <person name="Liu T."/>
            <person name="Pan Y."/>
            <person name="Xia L."/>
            <person name="Li J."/>
            <person name="Zhao F."/>
            <person name="Cao W."/>
        </authorList>
    </citation>
    <scope>NUCLEOTIDE SEQUENCE</scope>
    <source>
        <strain evidence="2">Rsan-2018</strain>
        <tissue evidence="2">Larvae</tissue>
    </source>
</reference>
<evidence type="ECO:0000313" key="3">
    <source>
        <dbReference type="Proteomes" id="UP000821837"/>
    </source>
</evidence>
<sequence>MAAGSKPGGGAADELIKQRPNVSNAGENAPVGELPVDQAPATDRDDNDAADDSARDFGNVSHVAEQATVVHVVVNDDMDAGEEIENEAAAVKVISGSTDTPNPARDVCAQTKASRKAAAAVESKLDGTDGTEAETKDVVAPGPWAAGKVVKTTEKATAKKEPVCSLREKELASPTPETHLTVPSGKHEPGGALRESEKRGAGPAEATKTATDATASEAVKKAPTIMRATSSSRVTSPARPRTVTKAKDDDVQGGENNRQRAFLSQGGNVWESRALQADHDTCCAVELKKDSLGYLACLMSPHVL</sequence>
<feature type="region of interest" description="Disordered" evidence="1">
    <location>
        <begin position="1"/>
        <end position="61"/>
    </location>
</feature>